<gene>
    <name evidence="4" type="ORF">Esi_0038_0155</name>
</gene>
<evidence type="ECO:0000313" key="5">
    <source>
        <dbReference type="Proteomes" id="UP000002630"/>
    </source>
</evidence>
<dbReference type="OrthoDB" id="10477213at2759"/>
<dbReference type="Proteomes" id="UP000002630">
    <property type="component" value="Linkage Group LG17"/>
</dbReference>
<feature type="region of interest" description="Disordered" evidence="2">
    <location>
        <begin position="633"/>
        <end position="699"/>
    </location>
</feature>
<feature type="compositionally biased region" description="Gly residues" evidence="2">
    <location>
        <begin position="34"/>
        <end position="45"/>
    </location>
</feature>
<feature type="region of interest" description="Disordered" evidence="2">
    <location>
        <begin position="32"/>
        <end position="400"/>
    </location>
</feature>
<dbReference type="InParanoid" id="D8LM31"/>
<dbReference type="EMBL" id="FN649742">
    <property type="protein sequence ID" value="CBN77245.1"/>
    <property type="molecule type" value="Genomic_DNA"/>
</dbReference>
<feature type="compositionally biased region" description="Basic residues" evidence="2">
    <location>
        <begin position="316"/>
        <end position="327"/>
    </location>
</feature>
<dbReference type="InterPro" id="IPR013083">
    <property type="entry name" value="Znf_RING/FYVE/PHD"/>
</dbReference>
<dbReference type="PROSITE" id="PS50089">
    <property type="entry name" value="ZF_RING_2"/>
    <property type="match status" value="1"/>
</dbReference>
<sequence>MASEEDKRHAPNGGGTLVLDTSWIDNSAVVAVASGGGSGGVTRGRGGGKRRTRRRTLSPSIGKHNYMSNVDLNDPMKYPSLPSSGGDDGGSSNHQKSSSPSSHNQEIGGGSAELTILRPPPQRDTDAAVTSPGADSAAAISVPASPSGSTASPDTDLPDPTAVADLFEAEEGTTPAPRPSPLGTLNNNETKPSSSSAPKKKSEGKQEPRGQASSAAVARGRLSRRATFGGADARIRLEAENLAPVLPSKPPNPVPAAPAPTATRSPRAMDGEVVGAAEEQASGLSTAAAAPVTRPGDGEETQERVPPPPPPAAATKKSRSRSSRRRSIVMPCEAQPLMDSDLGDGHAEAETANMPPPPPPPAPPATGGDGTAAAAAAPADGDGKPSRGNTSTTNSPADELPLSSINVVSCLSRPLAAQRGWPVGDEDTRKRLFRAFYGAAPGSQRARRVAARLFCLTGYALSAVAPEDARVLCEVAGDSMEWGLEGDEPRLVSQPVRRESKEQKRGLVLRIKPLFDLMDKASKDEKLKAESATGVVSRKAAPDGFCYEDRETGEPVEPGAYKGPYLRHVRDVRASRVREFAAARRVAAAAAAAAAASSSACPETAVDGMMPGVEKSASSSVKGTAISVACTSPTRAEAASKSRRDGEGLVADPATDAFPAASGVTVEESPTEKESLLPGAALGGGVDNNGDTPSKKIDGGGAVVAVEEGEARDDASGAEEADVLAMTDGITQETSPEAAAETPRTITPGEGGGVGTTAAVATNAAEIETLVPSDEAAVVDGAGQEEAMAEALGRTTKKVGEIAASMTSSGLGPKEDAYASGLPAKAAPAATTPLTDDVGRTRAVAAPAAATVDTDGQPTPDSPLLPLLQLRLSEEEDDERFEYSLAWGAGAEAGGGGGGGGSSQAGGKARRRSLAKAFSSHKTRKEPKAHEGVGARPAAQAAGNESEARGDGVGGGKTTTLTCRLCCRNACDTVMKPCQHSACGVCVDKLRGQAEQSGQALSCPWDRRGVDEIRPLQEKN</sequence>
<dbReference type="OMA" id="TEEWEHI"/>
<keyword evidence="1" id="KW-0862">Zinc</keyword>
<dbReference type="EMBL" id="FN648575">
    <property type="protein sequence ID" value="CBN77245.1"/>
    <property type="molecule type" value="Genomic_DNA"/>
</dbReference>
<evidence type="ECO:0000256" key="1">
    <source>
        <dbReference type="PROSITE-ProRule" id="PRU00175"/>
    </source>
</evidence>
<feature type="compositionally biased region" description="Basic residues" evidence="2">
    <location>
        <begin position="46"/>
        <end position="56"/>
    </location>
</feature>
<dbReference type="AlphaFoldDB" id="D8LM31"/>
<feature type="compositionally biased region" description="Pro residues" evidence="2">
    <location>
        <begin position="247"/>
        <end position="258"/>
    </location>
</feature>
<reference evidence="4 5" key="1">
    <citation type="journal article" date="2010" name="Nature">
        <title>The Ectocarpus genome and the independent evolution of multicellularity in brown algae.</title>
        <authorList>
            <person name="Cock J.M."/>
            <person name="Sterck L."/>
            <person name="Rouze P."/>
            <person name="Scornet D."/>
            <person name="Allen A.E."/>
            <person name="Amoutzias G."/>
            <person name="Anthouard V."/>
            <person name="Artiguenave F."/>
            <person name="Aury J.M."/>
            <person name="Badger J.H."/>
            <person name="Beszteri B."/>
            <person name="Billiau K."/>
            <person name="Bonnet E."/>
            <person name="Bothwell J.H."/>
            <person name="Bowler C."/>
            <person name="Boyen C."/>
            <person name="Brownlee C."/>
            <person name="Carrano C.J."/>
            <person name="Charrier B."/>
            <person name="Cho G.Y."/>
            <person name="Coelho S.M."/>
            <person name="Collen J."/>
            <person name="Corre E."/>
            <person name="Da Silva C."/>
            <person name="Delage L."/>
            <person name="Delaroque N."/>
            <person name="Dittami S.M."/>
            <person name="Doulbeau S."/>
            <person name="Elias M."/>
            <person name="Farnham G."/>
            <person name="Gachon C.M."/>
            <person name="Gschloessl B."/>
            <person name="Heesch S."/>
            <person name="Jabbari K."/>
            <person name="Jubin C."/>
            <person name="Kawai H."/>
            <person name="Kimura K."/>
            <person name="Kloareg B."/>
            <person name="Kupper F.C."/>
            <person name="Lang D."/>
            <person name="Le Bail A."/>
            <person name="Leblanc C."/>
            <person name="Lerouge P."/>
            <person name="Lohr M."/>
            <person name="Lopez P.J."/>
            <person name="Martens C."/>
            <person name="Maumus F."/>
            <person name="Michel G."/>
            <person name="Miranda-Saavedra D."/>
            <person name="Morales J."/>
            <person name="Moreau H."/>
            <person name="Motomura T."/>
            <person name="Nagasato C."/>
            <person name="Napoli C.A."/>
            <person name="Nelson D.R."/>
            <person name="Nyvall-Collen P."/>
            <person name="Peters A.F."/>
            <person name="Pommier C."/>
            <person name="Potin P."/>
            <person name="Poulain J."/>
            <person name="Quesneville H."/>
            <person name="Read B."/>
            <person name="Rensing S.A."/>
            <person name="Ritter A."/>
            <person name="Rousvoal S."/>
            <person name="Samanta M."/>
            <person name="Samson G."/>
            <person name="Schroeder D.C."/>
            <person name="Segurens B."/>
            <person name="Strittmatter M."/>
            <person name="Tonon T."/>
            <person name="Tregear J.W."/>
            <person name="Valentin K."/>
            <person name="von Dassow P."/>
            <person name="Yamagishi T."/>
            <person name="Van de Peer Y."/>
            <person name="Wincker P."/>
        </authorList>
    </citation>
    <scope>NUCLEOTIDE SEQUENCE [LARGE SCALE GENOMIC DNA]</scope>
    <source>
        <strain evidence="5">Ec32 / CCAP1310/4</strain>
    </source>
</reference>
<feature type="domain" description="RING-type" evidence="3">
    <location>
        <begin position="963"/>
        <end position="1007"/>
    </location>
</feature>
<keyword evidence="1" id="KW-0863">Zinc-finger</keyword>
<feature type="compositionally biased region" description="Low complexity" evidence="2">
    <location>
        <begin position="90"/>
        <end position="105"/>
    </location>
</feature>
<feature type="compositionally biased region" description="Polar residues" evidence="2">
    <location>
        <begin position="387"/>
        <end position="396"/>
    </location>
</feature>
<evidence type="ECO:0000256" key="2">
    <source>
        <dbReference type="SAM" id="MobiDB-lite"/>
    </source>
</evidence>
<evidence type="ECO:0000259" key="3">
    <source>
        <dbReference type="PROSITE" id="PS50089"/>
    </source>
</evidence>
<dbReference type="SUPFAM" id="SSF57850">
    <property type="entry name" value="RING/U-box"/>
    <property type="match status" value="1"/>
</dbReference>
<organism evidence="4 5">
    <name type="scientific">Ectocarpus siliculosus</name>
    <name type="common">Brown alga</name>
    <name type="synonym">Conferva siliculosa</name>
    <dbReference type="NCBI Taxonomy" id="2880"/>
    <lineage>
        <taxon>Eukaryota</taxon>
        <taxon>Sar</taxon>
        <taxon>Stramenopiles</taxon>
        <taxon>Ochrophyta</taxon>
        <taxon>PX clade</taxon>
        <taxon>Phaeophyceae</taxon>
        <taxon>Ectocarpales</taxon>
        <taxon>Ectocarpaceae</taxon>
        <taxon>Ectocarpus</taxon>
    </lineage>
</organism>
<feature type="compositionally biased region" description="Gly residues" evidence="2">
    <location>
        <begin position="892"/>
        <end position="904"/>
    </location>
</feature>
<feature type="region of interest" description="Disordered" evidence="2">
    <location>
        <begin position="732"/>
        <end position="756"/>
    </location>
</feature>
<feature type="compositionally biased region" description="Low complexity" evidence="2">
    <location>
        <begin position="259"/>
        <end position="268"/>
    </location>
</feature>
<dbReference type="Gene3D" id="3.30.40.10">
    <property type="entry name" value="Zinc/RING finger domain, C3HC4 (zinc finger)"/>
    <property type="match status" value="1"/>
</dbReference>
<feature type="compositionally biased region" description="Low complexity" evidence="2">
    <location>
        <begin position="371"/>
        <end position="380"/>
    </location>
</feature>
<feature type="region of interest" description="Disordered" evidence="2">
    <location>
        <begin position="892"/>
        <end position="956"/>
    </location>
</feature>
<feature type="compositionally biased region" description="Basic and acidic residues" evidence="2">
    <location>
        <begin position="638"/>
        <end position="647"/>
    </location>
</feature>
<keyword evidence="1" id="KW-0479">Metal-binding</keyword>
<keyword evidence="5" id="KW-1185">Reference proteome</keyword>
<proteinExistence type="predicted"/>
<feature type="compositionally biased region" description="Low complexity" evidence="2">
    <location>
        <begin position="133"/>
        <end position="149"/>
    </location>
</feature>
<feature type="region of interest" description="Disordered" evidence="2">
    <location>
        <begin position="1"/>
        <end position="20"/>
    </location>
</feature>
<feature type="compositionally biased region" description="Pro residues" evidence="2">
    <location>
        <begin position="354"/>
        <end position="364"/>
    </location>
</feature>
<accession>D8LM31</accession>
<dbReference type="GO" id="GO:0008270">
    <property type="term" value="F:zinc ion binding"/>
    <property type="evidence" value="ECO:0007669"/>
    <property type="project" value="UniProtKB-KW"/>
</dbReference>
<dbReference type="InterPro" id="IPR001841">
    <property type="entry name" value="Znf_RING"/>
</dbReference>
<evidence type="ECO:0000313" key="4">
    <source>
        <dbReference type="EMBL" id="CBN77245.1"/>
    </source>
</evidence>
<name>D8LM31_ECTSI</name>
<feature type="compositionally biased region" description="Basic residues" evidence="2">
    <location>
        <begin position="908"/>
        <end position="925"/>
    </location>
</feature>
<protein>
    <recommendedName>
        <fullName evidence="3">RING-type domain-containing protein</fullName>
    </recommendedName>
</protein>